<dbReference type="GO" id="GO:0005886">
    <property type="term" value="C:plasma membrane"/>
    <property type="evidence" value="ECO:0007669"/>
    <property type="project" value="UniProtKB-SubCell"/>
</dbReference>
<accession>A0A1I1JXQ1</accession>
<evidence type="ECO:0000256" key="1">
    <source>
        <dbReference type="ARBA" id="ARBA00004651"/>
    </source>
</evidence>
<evidence type="ECO:0000256" key="6">
    <source>
        <dbReference type="SAM" id="Phobius"/>
    </source>
</evidence>
<dbReference type="PANTHER" id="PTHR36115">
    <property type="entry name" value="PROLINE-RICH ANTIGEN HOMOLOG-RELATED"/>
    <property type="match status" value="1"/>
</dbReference>
<feature type="transmembrane region" description="Helical" evidence="6">
    <location>
        <begin position="47"/>
        <end position="69"/>
    </location>
</feature>
<comment type="subcellular location">
    <subcellularLocation>
        <location evidence="1">Cell membrane</location>
        <topology evidence="1">Multi-pass membrane protein</topology>
    </subcellularLocation>
</comment>
<gene>
    <name evidence="8" type="ORF">SAMN04487968_107209</name>
</gene>
<organism evidence="8 9">
    <name type="scientific">Nocardioides terrae</name>
    <dbReference type="NCBI Taxonomy" id="574651"/>
    <lineage>
        <taxon>Bacteria</taxon>
        <taxon>Bacillati</taxon>
        <taxon>Actinomycetota</taxon>
        <taxon>Actinomycetes</taxon>
        <taxon>Propionibacteriales</taxon>
        <taxon>Nocardioidaceae</taxon>
        <taxon>Nocardioides</taxon>
    </lineage>
</organism>
<keyword evidence="5 6" id="KW-0472">Membrane</keyword>
<evidence type="ECO:0000256" key="5">
    <source>
        <dbReference type="ARBA" id="ARBA00023136"/>
    </source>
</evidence>
<evidence type="ECO:0000259" key="7">
    <source>
        <dbReference type="Pfam" id="PF06271"/>
    </source>
</evidence>
<dbReference type="InterPro" id="IPR051791">
    <property type="entry name" value="Pra-immunoreactive"/>
</dbReference>
<dbReference type="InterPro" id="IPR010432">
    <property type="entry name" value="RDD"/>
</dbReference>
<evidence type="ECO:0000313" key="8">
    <source>
        <dbReference type="EMBL" id="SFC53479.1"/>
    </source>
</evidence>
<dbReference type="EMBL" id="FOLB01000007">
    <property type="protein sequence ID" value="SFC53479.1"/>
    <property type="molecule type" value="Genomic_DNA"/>
</dbReference>
<feature type="transmembrane region" description="Helical" evidence="6">
    <location>
        <begin position="15"/>
        <end position="35"/>
    </location>
</feature>
<dbReference type="AlphaFoldDB" id="A0A1I1JXQ1"/>
<feature type="domain" description="RDD" evidence="7">
    <location>
        <begin position="8"/>
        <end position="121"/>
    </location>
</feature>
<keyword evidence="4 6" id="KW-1133">Transmembrane helix</keyword>
<evidence type="ECO:0000313" key="9">
    <source>
        <dbReference type="Proteomes" id="UP000198832"/>
    </source>
</evidence>
<evidence type="ECO:0000256" key="4">
    <source>
        <dbReference type="ARBA" id="ARBA00022989"/>
    </source>
</evidence>
<name>A0A1I1JXQ1_9ACTN</name>
<evidence type="ECO:0000256" key="2">
    <source>
        <dbReference type="ARBA" id="ARBA00022475"/>
    </source>
</evidence>
<reference evidence="8 9" key="1">
    <citation type="submission" date="2016-10" db="EMBL/GenBank/DDBJ databases">
        <authorList>
            <person name="de Groot N.N."/>
        </authorList>
    </citation>
    <scope>NUCLEOTIDE SEQUENCE [LARGE SCALE GENOMIC DNA]</scope>
    <source>
        <strain evidence="8 9">CGMCC 1.7056</strain>
    </source>
</reference>
<protein>
    <submittedName>
        <fullName evidence="8">RDD family protein</fullName>
    </submittedName>
</protein>
<keyword evidence="9" id="KW-1185">Reference proteome</keyword>
<dbReference type="Pfam" id="PF06271">
    <property type="entry name" value="RDD"/>
    <property type="match status" value="1"/>
</dbReference>
<dbReference type="STRING" id="574651.SAMN04487968_107209"/>
<evidence type="ECO:0000256" key="3">
    <source>
        <dbReference type="ARBA" id="ARBA00022692"/>
    </source>
</evidence>
<dbReference type="RefSeq" id="WP_245750286.1">
    <property type="nucleotide sequence ID" value="NZ_FOLB01000007.1"/>
</dbReference>
<sequence>MTDPTFPTASWARRAVALLVDWLASILVVVFLVGWDDYTSQGGAEQFYVLIAYVVESAVLTTLAGGSFGKLATRLRTVRVDGDPRPLDPLRSFARQIMVAVVVPPLIFRPDGRGLHDMAAGTATVDLPTWRRLAGRA</sequence>
<dbReference type="PANTHER" id="PTHR36115:SF6">
    <property type="entry name" value="PROLINE-RICH ANTIGEN HOMOLOG"/>
    <property type="match status" value="1"/>
</dbReference>
<keyword evidence="3 6" id="KW-0812">Transmembrane</keyword>
<proteinExistence type="predicted"/>
<keyword evidence="2" id="KW-1003">Cell membrane</keyword>
<dbReference type="Proteomes" id="UP000198832">
    <property type="component" value="Unassembled WGS sequence"/>
</dbReference>